<dbReference type="EMBL" id="CP060789">
    <property type="protein sequence ID" value="QNP57648.1"/>
    <property type="molecule type" value="Genomic_DNA"/>
</dbReference>
<protein>
    <recommendedName>
        <fullName evidence="3">DNA methyltransferase</fullName>
    </recommendedName>
</protein>
<dbReference type="Pfam" id="PF13651">
    <property type="entry name" value="EcoRI_methylase"/>
    <property type="match status" value="1"/>
</dbReference>
<sequence>MANAELGAAKAAKDDEFYTQWADIEREMNAYLEFDPDVFRGKTILLPCDDPEWSNFTKLFALHFADFGLKKLISTSYAPNSNAEAAFYTPTLFDDPQFDEVLDRERGKIFTLTAQDISGDGRIDVDDLRWEYLNGDGDFRSAEVTALRDEADFVITNPPFSLFRSFATWLIEGKKRFSVIGSNNAITYAEVFPHIRYFREGPQGPTCAEECRDTLLELGVSRPTTTLNVLGGLVMTGVSRPIEIASGASRFDATEAMLRDLDSPVAGASTTALLLRLRRHAATPPSARTTSDDDFLGIWGELSQRGLDVIPILRVGVSPTVADVITQMITDLPASDAWRRLWETRLDRNSSSHTYGAWFATHVTEWLARLVETDVAAVALDRLAQSTPQTFPQRRDLSTDQFVSEAVRHLQEGRPDEAADIFTALAYMNPADGEALNNLGFCLIPKSAAQALASIFHDGPVWGWSAPVASRLF</sequence>
<name>A0A7H0HAT2_9ACTN</name>
<accession>A0A7H0HAT2</accession>
<dbReference type="KEGG" id="tdf:H9L22_15645"/>
<proteinExistence type="predicted"/>
<dbReference type="InterPro" id="IPR011990">
    <property type="entry name" value="TPR-like_helical_dom_sf"/>
</dbReference>
<organism evidence="1 2">
    <name type="scientific">Tessaracoccus defluvii</name>
    <dbReference type="NCBI Taxonomy" id="1285901"/>
    <lineage>
        <taxon>Bacteria</taxon>
        <taxon>Bacillati</taxon>
        <taxon>Actinomycetota</taxon>
        <taxon>Actinomycetes</taxon>
        <taxon>Propionibacteriales</taxon>
        <taxon>Propionibacteriaceae</taxon>
        <taxon>Tessaracoccus</taxon>
    </lineage>
</organism>
<dbReference type="AlphaFoldDB" id="A0A7H0HAT2"/>
<reference evidence="1 2" key="1">
    <citation type="submission" date="2020-08" db="EMBL/GenBank/DDBJ databases">
        <title>Genome sequence of Tessaracoccus defluvii JCM 17540T.</title>
        <authorList>
            <person name="Hyun D.-W."/>
            <person name="Bae J.-W."/>
        </authorList>
    </citation>
    <scope>NUCLEOTIDE SEQUENCE [LARGE SCALE GENOMIC DNA]</scope>
    <source>
        <strain evidence="1 2">JCM 17540</strain>
    </source>
</reference>
<dbReference type="RefSeq" id="WP_187722731.1">
    <property type="nucleotide sequence ID" value="NZ_BAABBL010000034.1"/>
</dbReference>
<evidence type="ECO:0008006" key="3">
    <source>
        <dbReference type="Google" id="ProtNLM"/>
    </source>
</evidence>
<dbReference type="InterPro" id="IPR025247">
    <property type="entry name" value="EcoRI-like_methylase"/>
</dbReference>
<dbReference type="Gene3D" id="1.25.40.10">
    <property type="entry name" value="Tetratricopeptide repeat domain"/>
    <property type="match status" value="1"/>
</dbReference>
<evidence type="ECO:0000313" key="1">
    <source>
        <dbReference type="EMBL" id="QNP57648.1"/>
    </source>
</evidence>
<keyword evidence="2" id="KW-1185">Reference proteome</keyword>
<dbReference type="Proteomes" id="UP000516117">
    <property type="component" value="Chromosome"/>
</dbReference>
<gene>
    <name evidence="1" type="ORF">H9L22_15645</name>
</gene>
<evidence type="ECO:0000313" key="2">
    <source>
        <dbReference type="Proteomes" id="UP000516117"/>
    </source>
</evidence>